<dbReference type="GO" id="GO:0045436">
    <property type="term" value="F:lycopene beta cyclase activity"/>
    <property type="evidence" value="ECO:0007669"/>
    <property type="project" value="UniProtKB-ARBA"/>
</dbReference>
<evidence type="ECO:0000313" key="11">
    <source>
        <dbReference type="Proteomes" id="UP000662857"/>
    </source>
</evidence>
<keyword evidence="11" id="KW-1185">Reference proteome</keyword>
<keyword evidence="5 8" id="KW-1133">Transmembrane helix</keyword>
<feature type="domain" description="Lycopene cyclase" evidence="9">
    <location>
        <begin position="6"/>
        <end position="94"/>
    </location>
</feature>
<dbReference type="GO" id="GO:0016020">
    <property type="term" value="C:membrane"/>
    <property type="evidence" value="ECO:0007669"/>
    <property type="project" value="UniProtKB-SubCell"/>
</dbReference>
<evidence type="ECO:0000259" key="9">
    <source>
        <dbReference type="Pfam" id="PF18916"/>
    </source>
</evidence>
<keyword evidence="3 8" id="KW-0812">Transmembrane</keyword>
<dbReference type="Pfam" id="PF18916">
    <property type="entry name" value="Lycopene_cyc"/>
    <property type="match status" value="1"/>
</dbReference>
<feature type="transmembrane region" description="Helical" evidence="8">
    <location>
        <begin position="79"/>
        <end position="101"/>
    </location>
</feature>
<dbReference type="InterPro" id="IPR017825">
    <property type="entry name" value="Lycopene_cyclase_dom"/>
</dbReference>
<dbReference type="NCBIfam" id="TIGR03462">
    <property type="entry name" value="CarR_dom_SF"/>
    <property type="match status" value="1"/>
</dbReference>
<dbReference type="EMBL" id="CP070499">
    <property type="protein sequence ID" value="QSB13792.1"/>
    <property type="molecule type" value="Genomic_DNA"/>
</dbReference>
<dbReference type="KEGG" id="nhy:JQS43_19865"/>
<evidence type="ECO:0000256" key="6">
    <source>
        <dbReference type="ARBA" id="ARBA00023136"/>
    </source>
</evidence>
<reference evidence="10" key="1">
    <citation type="submission" date="2021-02" db="EMBL/GenBank/DDBJ databases">
        <title>Natrosporangium hydrolyticum gen. nov., sp. nov, a haloalkaliphilic actinobacterium from a soda solonchak soil.</title>
        <authorList>
            <person name="Sorokin D.Y."/>
            <person name="Khijniak T.V."/>
            <person name="Zakharycheva A.P."/>
            <person name="Boueva O.V."/>
            <person name="Ariskina E.V."/>
            <person name="Hahnke R.L."/>
            <person name="Bunk B."/>
            <person name="Sproer C."/>
            <person name="Schumann P."/>
            <person name="Evtushenko L.I."/>
            <person name="Kublanov I.V."/>
        </authorList>
    </citation>
    <scope>NUCLEOTIDE SEQUENCE</scope>
    <source>
        <strain evidence="10">DSM 106523</strain>
    </source>
</reference>
<keyword evidence="4" id="KW-0125">Carotenoid biosynthesis</keyword>
<name>A0A895YC55_9ACTN</name>
<evidence type="ECO:0000256" key="3">
    <source>
        <dbReference type="ARBA" id="ARBA00022692"/>
    </source>
</evidence>
<evidence type="ECO:0000256" key="4">
    <source>
        <dbReference type="ARBA" id="ARBA00022746"/>
    </source>
</evidence>
<dbReference type="GO" id="GO:0016117">
    <property type="term" value="P:carotenoid biosynthetic process"/>
    <property type="evidence" value="ECO:0007669"/>
    <property type="project" value="UniProtKB-KW"/>
</dbReference>
<dbReference type="GO" id="GO:0016872">
    <property type="term" value="F:intramolecular lyase activity"/>
    <property type="evidence" value="ECO:0007669"/>
    <property type="project" value="InterPro"/>
</dbReference>
<evidence type="ECO:0000256" key="2">
    <source>
        <dbReference type="ARBA" id="ARBA00004829"/>
    </source>
</evidence>
<evidence type="ECO:0000313" key="10">
    <source>
        <dbReference type="EMBL" id="QSB13792.1"/>
    </source>
</evidence>
<organism evidence="10 11">
    <name type="scientific">Natronosporangium hydrolyticum</name>
    <dbReference type="NCBI Taxonomy" id="2811111"/>
    <lineage>
        <taxon>Bacteria</taxon>
        <taxon>Bacillati</taxon>
        <taxon>Actinomycetota</taxon>
        <taxon>Actinomycetes</taxon>
        <taxon>Micromonosporales</taxon>
        <taxon>Micromonosporaceae</taxon>
        <taxon>Natronosporangium</taxon>
    </lineage>
</organism>
<comment type="subcellular location">
    <subcellularLocation>
        <location evidence="1">Membrane</location>
        <topology evidence="1">Multi-pass membrane protein</topology>
    </subcellularLocation>
</comment>
<sequence length="123" mass="13535">MDRWHYVLILAACLLITLPLELLPGVRVYRRPKLLLASIAPVLVIFVGWDLLAYHHGHWWFSDQYTLGPRLAGLPLEEWLFFVVVPLCALLTYEAVGSVLARGRGAAARRATAAPTTAGGSDA</sequence>
<evidence type="ECO:0000256" key="5">
    <source>
        <dbReference type="ARBA" id="ARBA00022989"/>
    </source>
</evidence>
<evidence type="ECO:0000256" key="7">
    <source>
        <dbReference type="ARBA" id="ARBA00023235"/>
    </source>
</evidence>
<dbReference type="Proteomes" id="UP000662857">
    <property type="component" value="Chromosome"/>
</dbReference>
<protein>
    <submittedName>
        <fullName evidence="10">Lycopene cyclase domain-containing protein</fullName>
    </submittedName>
</protein>
<keyword evidence="6 8" id="KW-0472">Membrane</keyword>
<dbReference type="AlphaFoldDB" id="A0A895YC55"/>
<evidence type="ECO:0000256" key="1">
    <source>
        <dbReference type="ARBA" id="ARBA00004141"/>
    </source>
</evidence>
<gene>
    <name evidence="10" type="ORF">JQS43_19865</name>
</gene>
<accession>A0A895YC55</accession>
<feature type="transmembrane region" description="Helical" evidence="8">
    <location>
        <begin position="6"/>
        <end position="23"/>
    </location>
</feature>
<keyword evidence="7" id="KW-0413">Isomerase</keyword>
<comment type="pathway">
    <text evidence="2">Carotenoid biosynthesis.</text>
</comment>
<proteinExistence type="predicted"/>
<feature type="transmembrane region" description="Helical" evidence="8">
    <location>
        <begin position="35"/>
        <end position="54"/>
    </location>
</feature>
<dbReference type="RefSeq" id="WP_239675900.1">
    <property type="nucleotide sequence ID" value="NZ_CP070499.1"/>
</dbReference>
<evidence type="ECO:0000256" key="8">
    <source>
        <dbReference type="SAM" id="Phobius"/>
    </source>
</evidence>